<proteinExistence type="inferred from homology"/>
<feature type="signal peptide" evidence="7">
    <location>
        <begin position="1"/>
        <end position="23"/>
    </location>
</feature>
<dbReference type="Proteomes" id="UP001152561">
    <property type="component" value="Unassembled WGS sequence"/>
</dbReference>
<dbReference type="EMBL" id="JAJAGQ010000010">
    <property type="protein sequence ID" value="KAJ8551433.1"/>
    <property type="molecule type" value="Genomic_DNA"/>
</dbReference>
<evidence type="ECO:0000256" key="1">
    <source>
        <dbReference type="ARBA" id="ARBA00004167"/>
    </source>
</evidence>
<evidence type="ECO:0000256" key="7">
    <source>
        <dbReference type="SAM" id="SignalP"/>
    </source>
</evidence>
<dbReference type="InterPro" id="IPR026057">
    <property type="entry name" value="TBL_C"/>
</dbReference>
<sequence>MAKNLFLLLFLFFVLSLFSGILSQYELEELTWLDDNDDEISMFHSQHSAMRKCDFSSGKWVIDQSYPLYDSSCPYLSSAVTCTKNGRPGSDYEKWRWKPHGCEIPRFNALEFLGRMTKKRIMLVVQSVIPMARKTITYVGPTMAFYAMDFETTIVFCWAPFLVELKKGPENKRILHLNMIEENAKYWRGADVLVFDSAHWWTHSDKYSSWDLIMEGNSFYRNMHPMVAYEKGLMTWAKWVDLNLDPRKTRVLFRSMSPRHNRENGWKCFNQREPLEFFSHPHVPEPLLVLKEVLRRMSFPVFFQNITTMTALRRDGHPSVYSKFVSQTGKQHLGDYKSDCSHWCLPGVPDTWNEMLNVML</sequence>
<dbReference type="PANTHER" id="PTHR32285">
    <property type="entry name" value="PROTEIN TRICHOME BIREFRINGENCE-LIKE 9-RELATED"/>
    <property type="match status" value="1"/>
</dbReference>
<evidence type="ECO:0000313" key="11">
    <source>
        <dbReference type="Proteomes" id="UP001152561"/>
    </source>
</evidence>
<evidence type="ECO:0008006" key="12">
    <source>
        <dbReference type="Google" id="ProtNLM"/>
    </source>
</evidence>
<gene>
    <name evidence="10" type="ORF">K7X08_021448</name>
</gene>
<evidence type="ECO:0000313" key="10">
    <source>
        <dbReference type="EMBL" id="KAJ8551433.1"/>
    </source>
</evidence>
<organism evidence="10 11">
    <name type="scientific">Anisodus acutangulus</name>
    <dbReference type="NCBI Taxonomy" id="402998"/>
    <lineage>
        <taxon>Eukaryota</taxon>
        <taxon>Viridiplantae</taxon>
        <taxon>Streptophyta</taxon>
        <taxon>Embryophyta</taxon>
        <taxon>Tracheophyta</taxon>
        <taxon>Spermatophyta</taxon>
        <taxon>Magnoliopsida</taxon>
        <taxon>eudicotyledons</taxon>
        <taxon>Gunneridae</taxon>
        <taxon>Pentapetalae</taxon>
        <taxon>asterids</taxon>
        <taxon>lamiids</taxon>
        <taxon>Solanales</taxon>
        <taxon>Solanaceae</taxon>
        <taxon>Solanoideae</taxon>
        <taxon>Hyoscyameae</taxon>
        <taxon>Anisodus</taxon>
    </lineage>
</organism>
<accession>A0A9Q1M4Z6</accession>
<feature type="domain" description="Trichome birefringence-like N-terminal" evidence="9">
    <location>
        <begin position="52"/>
        <end position="103"/>
    </location>
</feature>
<evidence type="ECO:0000256" key="6">
    <source>
        <dbReference type="ARBA" id="ARBA00023136"/>
    </source>
</evidence>
<keyword evidence="7" id="KW-0732">Signal</keyword>
<dbReference type="GO" id="GO:0005794">
    <property type="term" value="C:Golgi apparatus"/>
    <property type="evidence" value="ECO:0007669"/>
    <property type="project" value="TreeGrafter"/>
</dbReference>
<dbReference type="Pfam" id="PF14416">
    <property type="entry name" value="PMR5N"/>
    <property type="match status" value="1"/>
</dbReference>
<dbReference type="InterPro" id="IPR025846">
    <property type="entry name" value="TBL_N"/>
</dbReference>
<protein>
    <recommendedName>
        <fullName evidence="12">Trichome birefringence-like N-terminal domain-containing protein</fullName>
    </recommendedName>
</protein>
<evidence type="ECO:0000256" key="5">
    <source>
        <dbReference type="ARBA" id="ARBA00022989"/>
    </source>
</evidence>
<feature type="chain" id="PRO_5040122142" description="Trichome birefringence-like N-terminal domain-containing protein" evidence="7">
    <location>
        <begin position="24"/>
        <end position="360"/>
    </location>
</feature>
<dbReference type="OrthoDB" id="1932925at2759"/>
<evidence type="ECO:0000256" key="2">
    <source>
        <dbReference type="ARBA" id="ARBA00007727"/>
    </source>
</evidence>
<keyword evidence="6" id="KW-0472">Membrane</keyword>
<dbReference type="AlphaFoldDB" id="A0A9Q1M4Z6"/>
<comment type="subcellular location">
    <subcellularLocation>
        <location evidence="1">Membrane</location>
        <topology evidence="1">Single-pass membrane protein</topology>
    </subcellularLocation>
</comment>
<evidence type="ECO:0000259" key="9">
    <source>
        <dbReference type="Pfam" id="PF14416"/>
    </source>
</evidence>
<dbReference type="InterPro" id="IPR029962">
    <property type="entry name" value="TBL"/>
</dbReference>
<evidence type="ECO:0000256" key="4">
    <source>
        <dbReference type="ARBA" id="ARBA00022968"/>
    </source>
</evidence>
<dbReference type="Pfam" id="PF13839">
    <property type="entry name" value="PC-Esterase"/>
    <property type="match status" value="1"/>
</dbReference>
<feature type="domain" description="Trichome birefringence-like C-terminal" evidence="8">
    <location>
        <begin position="104"/>
        <end position="357"/>
    </location>
</feature>
<dbReference type="GO" id="GO:0016020">
    <property type="term" value="C:membrane"/>
    <property type="evidence" value="ECO:0007669"/>
    <property type="project" value="UniProtKB-SubCell"/>
</dbReference>
<keyword evidence="11" id="KW-1185">Reference proteome</keyword>
<dbReference type="GO" id="GO:0016413">
    <property type="term" value="F:O-acetyltransferase activity"/>
    <property type="evidence" value="ECO:0007669"/>
    <property type="project" value="InterPro"/>
</dbReference>
<comment type="similarity">
    <text evidence="2">Belongs to the PC-esterase family. TBL subfamily.</text>
</comment>
<keyword evidence="5" id="KW-1133">Transmembrane helix</keyword>
<name>A0A9Q1M4Z6_9SOLA</name>
<keyword evidence="3" id="KW-0812">Transmembrane</keyword>
<evidence type="ECO:0000259" key="8">
    <source>
        <dbReference type="Pfam" id="PF13839"/>
    </source>
</evidence>
<evidence type="ECO:0000256" key="3">
    <source>
        <dbReference type="ARBA" id="ARBA00022692"/>
    </source>
</evidence>
<reference evidence="11" key="1">
    <citation type="journal article" date="2023" name="Proc. Natl. Acad. Sci. U.S.A.">
        <title>Genomic and structural basis for evolution of tropane alkaloid biosynthesis.</title>
        <authorList>
            <person name="Wanga Y.-J."/>
            <person name="Taina T."/>
            <person name="Yua J.-Y."/>
            <person name="Lia J."/>
            <person name="Xua B."/>
            <person name="Chenc J."/>
            <person name="D'Auriad J.C."/>
            <person name="Huanga J.-P."/>
            <person name="Huanga S.-X."/>
        </authorList>
    </citation>
    <scope>NUCLEOTIDE SEQUENCE [LARGE SCALE GENOMIC DNA]</scope>
    <source>
        <strain evidence="11">cv. KIB-2019</strain>
    </source>
</reference>
<keyword evidence="4" id="KW-0735">Signal-anchor</keyword>
<dbReference type="PANTHER" id="PTHR32285:SF155">
    <property type="entry name" value="PROTEIN TRICHOME BIREFRINGENCE-LIKE 36"/>
    <property type="match status" value="1"/>
</dbReference>
<comment type="caution">
    <text evidence="10">The sequence shown here is derived from an EMBL/GenBank/DDBJ whole genome shotgun (WGS) entry which is preliminary data.</text>
</comment>